<feature type="transmembrane region" description="Helical" evidence="7">
    <location>
        <begin position="150"/>
        <end position="171"/>
    </location>
</feature>
<dbReference type="PROSITE" id="PS50850">
    <property type="entry name" value="MFS"/>
    <property type="match status" value="1"/>
</dbReference>
<feature type="domain" description="Major facilitator superfamily (MFS) profile" evidence="8">
    <location>
        <begin position="1"/>
        <end position="390"/>
    </location>
</feature>
<evidence type="ECO:0000256" key="6">
    <source>
        <dbReference type="ARBA" id="ARBA00023136"/>
    </source>
</evidence>
<keyword evidence="4 7" id="KW-0812">Transmembrane</keyword>
<feature type="transmembrane region" description="Helical" evidence="7">
    <location>
        <begin position="125"/>
        <end position="144"/>
    </location>
</feature>
<keyword evidence="2" id="KW-0813">Transport</keyword>
<keyword evidence="6 7" id="KW-0472">Membrane</keyword>
<dbReference type="GO" id="GO:0005886">
    <property type="term" value="C:plasma membrane"/>
    <property type="evidence" value="ECO:0007669"/>
    <property type="project" value="UniProtKB-SubCell"/>
</dbReference>
<reference evidence="9 10" key="1">
    <citation type="submission" date="2014-12" db="EMBL/GenBank/DDBJ databases">
        <title>Draft genome sequences of 10 type strains of Lactococcus.</title>
        <authorList>
            <person name="Sun Z."/>
            <person name="Zhong Z."/>
            <person name="Liu W."/>
            <person name="Zhang W."/>
            <person name="Zhang H."/>
        </authorList>
    </citation>
    <scope>NUCLEOTIDE SEQUENCE [LARGE SCALE GENOMIC DNA]</scope>
    <source>
        <strain evidence="9 10">JCM 16395</strain>
    </source>
</reference>
<gene>
    <name evidence="9" type="ORF">RT41_GL001797</name>
</gene>
<evidence type="ECO:0000313" key="9">
    <source>
        <dbReference type="EMBL" id="PCR99684.1"/>
    </source>
</evidence>
<feature type="transmembrane region" description="Helical" evidence="7">
    <location>
        <begin position="201"/>
        <end position="222"/>
    </location>
</feature>
<dbReference type="PANTHER" id="PTHR23517">
    <property type="entry name" value="RESISTANCE PROTEIN MDTM, PUTATIVE-RELATED-RELATED"/>
    <property type="match status" value="1"/>
</dbReference>
<name>A0A2A5RKH2_9LACT</name>
<dbReference type="InterPro" id="IPR011701">
    <property type="entry name" value="MFS"/>
</dbReference>
<comment type="caution">
    <text evidence="9">The sequence shown here is derived from an EMBL/GenBank/DDBJ whole genome shotgun (WGS) entry which is preliminary data.</text>
</comment>
<organism evidence="9 10">
    <name type="scientific">Lactococcus fujiensis JCM 16395</name>
    <dbReference type="NCBI Taxonomy" id="1291764"/>
    <lineage>
        <taxon>Bacteria</taxon>
        <taxon>Bacillati</taxon>
        <taxon>Bacillota</taxon>
        <taxon>Bacilli</taxon>
        <taxon>Lactobacillales</taxon>
        <taxon>Streptococcaceae</taxon>
        <taxon>Lactococcus</taxon>
    </lineage>
</organism>
<keyword evidence="10" id="KW-1185">Reference proteome</keyword>
<dbReference type="Gene3D" id="1.20.1250.20">
    <property type="entry name" value="MFS general substrate transporter like domains"/>
    <property type="match status" value="1"/>
</dbReference>
<evidence type="ECO:0000256" key="2">
    <source>
        <dbReference type="ARBA" id="ARBA00022448"/>
    </source>
</evidence>
<feature type="transmembrane region" description="Helical" evidence="7">
    <location>
        <begin position="242"/>
        <end position="264"/>
    </location>
</feature>
<dbReference type="SUPFAM" id="SSF103473">
    <property type="entry name" value="MFS general substrate transporter"/>
    <property type="match status" value="1"/>
</dbReference>
<feature type="transmembrane region" description="Helical" evidence="7">
    <location>
        <begin position="59"/>
        <end position="77"/>
    </location>
</feature>
<dbReference type="PANTHER" id="PTHR23517:SF3">
    <property type="entry name" value="INTEGRAL MEMBRANE TRANSPORT PROTEIN"/>
    <property type="match status" value="1"/>
</dbReference>
<dbReference type="InterPro" id="IPR036259">
    <property type="entry name" value="MFS_trans_sf"/>
</dbReference>
<evidence type="ECO:0000256" key="5">
    <source>
        <dbReference type="ARBA" id="ARBA00022989"/>
    </source>
</evidence>
<comment type="subcellular location">
    <subcellularLocation>
        <location evidence="1">Cell membrane</location>
        <topology evidence="1">Multi-pass membrane protein</topology>
    </subcellularLocation>
</comment>
<evidence type="ECO:0000256" key="3">
    <source>
        <dbReference type="ARBA" id="ARBA00022475"/>
    </source>
</evidence>
<feature type="transmembrane region" description="Helical" evidence="7">
    <location>
        <begin position="83"/>
        <end position="104"/>
    </location>
</feature>
<feature type="transmembrane region" description="Helical" evidence="7">
    <location>
        <begin position="359"/>
        <end position="383"/>
    </location>
</feature>
<dbReference type="Proteomes" id="UP000218181">
    <property type="component" value="Unassembled WGS sequence"/>
</dbReference>
<feature type="transmembrane region" description="Helical" evidence="7">
    <location>
        <begin position="23"/>
        <end position="47"/>
    </location>
</feature>
<sequence length="392" mass="43249">MTFIGVMTFSTIGSSMTIYYNEYLGAGMTGLLLIISSTISFLVGIWAGHFTDLQGRRRTMILGMIASAFGAALATFANSPVLFNPWLTFIGLVFSSFGFGFFNAGASAMMVDITTPADRKIVFSLNYWTLNVGVAVGSGLSGWLFRDHLFLLLLLVFVSDLINLLIVALLIEETFDPRLHVEHQETNIIKAYIQVSKDKTFMLYLLATLFVTMLFQQMDYFIPVHLSNNFKTSSLFGLEIYGQRMLTIMAILNTCMVVLLLSTVRKSTQHWSNKRGFVFGAGLMGVGFAIVCFGDSMIWEIIGAILNVSGELIFVPFEQSLRADMMDPEQVGVYTGAFTAIQPMAQIICGLLVTLSPLYGHIGMGIILLVVTILAIIPAVSAITRYEKRLTI</sequence>
<dbReference type="STRING" id="1291764.GCA_001311235_02171"/>
<dbReference type="GO" id="GO:0022857">
    <property type="term" value="F:transmembrane transporter activity"/>
    <property type="evidence" value="ECO:0007669"/>
    <property type="project" value="InterPro"/>
</dbReference>
<evidence type="ECO:0000313" key="10">
    <source>
        <dbReference type="Proteomes" id="UP000218181"/>
    </source>
</evidence>
<dbReference type="InterPro" id="IPR050171">
    <property type="entry name" value="MFS_Transporters"/>
</dbReference>
<keyword evidence="3" id="KW-1003">Cell membrane</keyword>
<evidence type="ECO:0000256" key="1">
    <source>
        <dbReference type="ARBA" id="ARBA00004651"/>
    </source>
</evidence>
<proteinExistence type="predicted"/>
<evidence type="ECO:0000256" key="7">
    <source>
        <dbReference type="SAM" id="Phobius"/>
    </source>
</evidence>
<dbReference type="EMBL" id="JXJU01000007">
    <property type="protein sequence ID" value="PCR99684.1"/>
    <property type="molecule type" value="Genomic_DNA"/>
</dbReference>
<protein>
    <submittedName>
        <fullName evidence="9">Multidrug resistance protein</fullName>
    </submittedName>
</protein>
<evidence type="ECO:0000256" key="4">
    <source>
        <dbReference type="ARBA" id="ARBA00022692"/>
    </source>
</evidence>
<accession>A0A2A5RKH2</accession>
<dbReference type="InterPro" id="IPR020846">
    <property type="entry name" value="MFS_dom"/>
</dbReference>
<dbReference type="Pfam" id="PF07690">
    <property type="entry name" value="MFS_1"/>
    <property type="match status" value="1"/>
</dbReference>
<keyword evidence="5 7" id="KW-1133">Transmembrane helix</keyword>
<dbReference type="AlphaFoldDB" id="A0A2A5RKH2"/>
<feature type="transmembrane region" description="Helical" evidence="7">
    <location>
        <begin position="276"/>
        <end position="293"/>
    </location>
</feature>
<evidence type="ECO:0000259" key="8">
    <source>
        <dbReference type="PROSITE" id="PS50850"/>
    </source>
</evidence>